<dbReference type="AlphaFoldDB" id="A0A1C4Z478"/>
<evidence type="ECO:0000256" key="4">
    <source>
        <dbReference type="PIRSR" id="PIRSR005739-1"/>
    </source>
</evidence>
<dbReference type="PIRSF" id="PIRSF005739">
    <property type="entry name" value="O-mtase"/>
    <property type="match status" value="1"/>
</dbReference>
<dbReference type="Pfam" id="PF00891">
    <property type="entry name" value="Methyltransf_2"/>
    <property type="match status" value="1"/>
</dbReference>
<dbReference type="SUPFAM" id="SSF53335">
    <property type="entry name" value="S-adenosyl-L-methionine-dependent methyltransferases"/>
    <property type="match status" value="1"/>
</dbReference>
<name>A0A1C4Z478_MICEC</name>
<protein>
    <submittedName>
        <fullName evidence="7">Dimerisation domain-containing protein</fullName>
    </submittedName>
</protein>
<sequence>MRKEGGADQYVPRSGLKMTVVDEVNLTPLPLLQLSSGFSSFKTFAAAVELSLFTRLADGRTMSVTEASVEFGLPHRPADLLLTACASLGLLERRGDGYGNTALAEMFLVEGRPYYFGGLVRFYDKREYPAWGRVLEALRSDKPTAWDPEVQDSPFVAEDSQMLQLFWDAMHCISTFTARALGEVYDFGRHSRLLDVGGGSGAFPIELCRHYANLSATVYDLPHVCPIADAKIADAGLSGRITTVAGDFLRDAALPAGYDVILYSMIMHDWGEDTDRELLRRAYEALAPGGVVIISELMLNADRTGPAEAALMGMNMLIETTAGKNYSETEYMTWLQDAKFSDVRTLPFVAAGANGVVIGVKN</sequence>
<dbReference type="EMBL" id="LT607413">
    <property type="protein sequence ID" value="SCF27687.1"/>
    <property type="molecule type" value="Genomic_DNA"/>
</dbReference>
<proteinExistence type="predicted"/>
<dbReference type="Proteomes" id="UP000198253">
    <property type="component" value="Chromosome I"/>
</dbReference>
<dbReference type="CDD" id="cd02440">
    <property type="entry name" value="AdoMet_MTases"/>
    <property type="match status" value="1"/>
</dbReference>
<evidence type="ECO:0000313" key="8">
    <source>
        <dbReference type="Proteomes" id="UP000198253"/>
    </source>
</evidence>
<reference evidence="8" key="1">
    <citation type="submission" date="2016-06" db="EMBL/GenBank/DDBJ databases">
        <authorList>
            <person name="Varghese N."/>
            <person name="Submissions Spin"/>
        </authorList>
    </citation>
    <scope>NUCLEOTIDE SEQUENCE [LARGE SCALE GENOMIC DNA]</scope>
    <source>
        <strain evidence="8">DSM 43816</strain>
    </source>
</reference>
<dbReference type="GO" id="GO:0032259">
    <property type="term" value="P:methylation"/>
    <property type="evidence" value="ECO:0007669"/>
    <property type="project" value="UniProtKB-KW"/>
</dbReference>
<keyword evidence="2" id="KW-0808">Transferase</keyword>
<feature type="domain" description="O-methyltransferase dimerisation" evidence="6">
    <location>
        <begin position="32"/>
        <end position="109"/>
    </location>
</feature>
<dbReference type="Pfam" id="PF08100">
    <property type="entry name" value="Dimerisation"/>
    <property type="match status" value="1"/>
</dbReference>
<feature type="domain" description="O-methyltransferase C-terminal" evidence="5">
    <location>
        <begin position="156"/>
        <end position="340"/>
    </location>
</feature>
<evidence type="ECO:0000259" key="5">
    <source>
        <dbReference type="Pfam" id="PF00891"/>
    </source>
</evidence>
<dbReference type="InterPro" id="IPR012967">
    <property type="entry name" value="COMT_dimerisation"/>
</dbReference>
<dbReference type="InterPro" id="IPR036388">
    <property type="entry name" value="WH-like_DNA-bd_sf"/>
</dbReference>
<evidence type="ECO:0000313" key="7">
    <source>
        <dbReference type="EMBL" id="SCF27687.1"/>
    </source>
</evidence>
<evidence type="ECO:0000256" key="2">
    <source>
        <dbReference type="ARBA" id="ARBA00022679"/>
    </source>
</evidence>
<dbReference type="InParanoid" id="A0A1C4Z478"/>
<dbReference type="GO" id="GO:0046983">
    <property type="term" value="F:protein dimerization activity"/>
    <property type="evidence" value="ECO:0007669"/>
    <property type="project" value="InterPro"/>
</dbReference>
<dbReference type="PANTHER" id="PTHR11746">
    <property type="entry name" value="O-METHYLTRANSFERASE"/>
    <property type="match status" value="1"/>
</dbReference>
<gene>
    <name evidence="7" type="ORF">GA0070618_4748</name>
</gene>
<dbReference type="Gene3D" id="3.40.50.150">
    <property type="entry name" value="Vaccinia Virus protein VP39"/>
    <property type="match status" value="1"/>
</dbReference>
<dbReference type="InterPro" id="IPR016461">
    <property type="entry name" value="COMT-like"/>
</dbReference>
<evidence type="ECO:0000259" key="6">
    <source>
        <dbReference type="Pfam" id="PF08100"/>
    </source>
</evidence>
<dbReference type="GO" id="GO:0008171">
    <property type="term" value="F:O-methyltransferase activity"/>
    <property type="evidence" value="ECO:0007669"/>
    <property type="project" value="InterPro"/>
</dbReference>
<feature type="active site" description="Proton acceptor" evidence="4">
    <location>
        <position position="268"/>
    </location>
</feature>
<dbReference type="SUPFAM" id="SSF46785">
    <property type="entry name" value="Winged helix' DNA-binding domain"/>
    <property type="match status" value="1"/>
</dbReference>
<evidence type="ECO:0000256" key="3">
    <source>
        <dbReference type="ARBA" id="ARBA00022691"/>
    </source>
</evidence>
<accession>A0A1C4Z478</accession>
<dbReference type="InterPro" id="IPR001077">
    <property type="entry name" value="COMT_C"/>
</dbReference>
<keyword evidence="3" id="KW-0949">S-adenosyl-L-methionine</keyword>
<evidence type="ECO:0000256" key="1">
    <source>
        <dbReference type="ARBA" id="ARBA00022603"/>
    </source>
</evidence>
<dbReference type="PROSITE" id="PS51683">
    <property type="entry name" value="SAM_OMT_II"/>
    <property type="match status" value="1"/>
</dbReference>
<dbReference type="InterPro" id="IPR036390">
    <property type="entry name" value="WH_DNA-bd_sf"/>
</dbReference>
<keyword evidence="1" id="KW-0489">Methyltransferase</keyword>
<dbReference type="Gene3D" id="1.10.10.10">
    <property type="entry name" value="Winged helix-like DNA-binding domain superfamily/Winged helix DNA-binding domain"/>
    <property type="match status" value="1"/>
</dbReference>
<organism evidence="7 8">
    <name type="scientific">Micromonospora echinospora</name>
    <name type="common">Micromonospora purpurea</name>
    <dbReference type="NCBI Taxonomy" id="1877"/>
    <lineage>
        <taxon>Bacteria</taxon>
        <taxon>Bacillati</taxon>
        <taxon>Actinomycetota</taxon>
        <taxon>Actinomycetes</taxon>
        <taxon>Micromonosporales</taxon>
        <taxon>Micromonosporaceae</taxon>
        <taxon>Micromonospora</taxon>
    </lineage>
</organism>
<keyword evidence="8" id="KW-1185">Reference proteome</keyword>
<dbReference type="InterPro" id="IPR029063">
    <property type="entry name" value="SAM-dependent_MTases_sf"/>
</dbReference>